<dbReference type="EMBL" id="JAADZU010000106">
    <property type="protein sequence ID" value="NDK92210.1"/>
    <property type="molecule type" value="Genomic_DNA"/>
</dbReference>
<dbReference type="Proteomes" id="UP000466307">
    <property type="component" value="Unassembled WGS sequence"/>
</dbReference>
<evidence type="ECO:0000313" key="1">
    <source>
        <dbReference type="EMBL" id="NDK92210.1"/>
    </source>
</evidence>
<comment type="caution">
    <text evidence="1">The sequence shown here is derived from an EMBL/GenBank/DDBJ whole genome shotgun (WGS) entry which is preliminary data.</text>
</comment>
<accession>A0A7K3LV93</accession>
<gene>
    <name evidence="1" type="ORF">GYA93_21990</name>
</gene>
<name>A0A7K3LV93_9ACTN</name>
<protein>
    <submittedName>
        <fullName evidence="1">Uncharacterized protein</fullName>
    </submittedName>
</protein>
<sequence length="166" mass="18106">MDHRGISGDLANGRIDDDRTDVWLVDAGRELGNLSSDASRLVAAITADLGTVLRPGRPLDTDTVGVCVSDRVLKQILAVGIRRALGRLVVFVSVDGDDDAVDRLRVGLIARYGDILPDRSDDVREVARTVLADLLGPEHARAASARIDVRWQDLETRDWWESPAAD</sequence>
<organism evidence="1 2">
    <name type="scientific">Gordonia desulfuricans</name>
    <dbReference type="NCBI Taxonomy" id="89051"/>
    <lineage>
        <taxon>Bacteria</taxon>
        <taxon>Bacillati</taxon>
        <taxon>Actinomycetota</taxon>
        <taxon>Actinomycetes</taxon>
        <taxon>Mycobacteriales</taxon>
        <taxon>Gordoniaceae</taxon>
        <taxon>Gordonia</taxon>
    </lineage>
</organism>
<evidence type="ECO:0000313" key="2">
    <source>
        <dbReference type="Proteomes" id="UP000466307"/>
    </source>
</evidence>
<proteinExistence type="predicted"/>
<dbReference type="RefSeq" id="WP_053777041.1">
    <property type="nucleotide sequence ID" value="NZ_JAADZU010000106.1"/>
</dbReference>
<dbReference type="AlphaFoldDB" id="A0A7K3LV93"/>
<reference evidence="1 2" key="1">
    <citation type="submission" date="2020-01" db="EMBL/GenBank/DDBJ databases">
        <title>Investigation of new actinobacteria for the biodesulphurisation of diesel fuel.</title>
        <authorList>
            <person name="Athi Narayanan S.M."/>
        </authorList>
    </citation>
    <scope>NUCLEOTIDE SEQUENCE [LARGE SCALE GENOMIC DNA]</scope>
    <source>
        <strain evidence="1 2">213E</strain>
    </source>
</reference>
<keyword evidence="2" id="KW-1185">Reference proteome</keyword>